<evidence type="ECO:0000313" key="3">
    <source>
        <dbReference type="Proteomes" id="UP000268093"/>
    </source>
</evidence>
<dbReference type="EMBL" id="RBNI01007646">
    <property type="protein sequence ID" value="RUP45214.1"/>
    <property type="molecule type" value="Genomic_DNA"/>
</dbReference>
<gene>
    <name evidence="2" type="ORF">BC936DRAFT_148476</name>
</gene>
<feature type="region of interest" description="Disordered" evidence="1">
    <location>
        <begin position="134"/>
        <end position="169"/>
    </location>
</feature>
<keyword evidence="3" id="KW-1185">Reference proteome</keyword>
<sequence length="169" mass="19553">MSQARIQHAVSLLTPFDQLPGRQQGRIGLFKDQFPHDDELTNHLTDMHLPVLVQYLVWIPFDNFAEVTRLGNESFSTVWKGTVETNVFALKEIDTSMFQEVDYIIYYVGSAYITFSVEILSNFILRDAGCPERGPHRPKPNLRLHGDHRPLVPRKHGQISHRHGIRPRR</sequence>
<dbReference type="Proteomes" id="UP000268093">
    <property type="component" value="Unassembled WGS sequence"/>
</dbReference>
<proteinExistence type="predicted"/>
<organism evidence="2 3">
    <name type="scientific">Jimgerdemannia flammicorona</name>
    <dbReference type="NCBI Taxonomy" id="994334"/>
    <lineage>
        <taxon>Eukaryota</taxon>
        <taxon>Fungi</taxon>
        <taxon>Fungi incertae sedis</taxon>
        <taxon>Mucoromycota</taxon>
        <taxon>Mucoromycotina</taxon>
        <taxon>Endogonomycetes</taxon>
        <taxon>Endogonales</taxon>
        <taxon>Endogonaceae</taxon>
        <taxon>Jimgerdemannia</taxon>
    </lineage>
</organism>
<protein>
    <submittedName>
        <fullName evidence="2">Uncharacterized protein</fullName>
    </submittedName>
</protein>
<dbReference type="AlphaFoldDB" id="A0A433D302"/>
<comment type="caution">
    <text evidence="2">The sequence shown here is derived from an EMBL/GenBank/DDBJ whole genome shotgun (WGS) entry which is preliminary data.</text>
</comment>
<accession>A0A433D302</accession>
<reference evidence="2 3" key="1">
    <citation type="journal article" date="2018" name="New Phytol.">
        <title>Phylogenomics of Endogonaceae and evolution of mycorrhizas within Mucoromycota.</title>
        <authorList>
            <person name="Chang Y."/>
            <person name="Desiro A."/>
            <person name="Na H."/>
            <person name="Sandor L."/>
            <person name="Lipzen A."/>
            <person name="Clum A."/>
            <person name="Barry K."/>
            <person name="Grigoriev I.V."/>
            <person name="Martin F.M."/>
            <person name="Stajich J.E."/>
            <person name="Smith M.E."/>
            <person name="Bonito G."/>
            <person name="Spatafora J.W."/>
        </authorList>
    </citation>
    <scope>NUCLEOTIDE SEQUENCE [LARGE SCALE GENOMIC DNA]</scope>
    <source>
        <strain evidence="2 3">GMNB39</strain>
    </source>
</reference>
<feature type="compositionally biased region" description="Basic residues" evidence="1">
    <location>
        <begin position="151"/>
        <end position="169"/>
    </location>
</feature>
<evidence type="ECO:0000256" key="1">
    <source>
        <dbReference type="SAM" id="MobiDB-lite"/>
    </source>
</evidence>
<name>A0A433D302_9FUNG</name>
<evidence type="ECO:0000313" key="2">
    <source>
        <dbReference type="EMBL" id="RUP45214.1"/>
    </source>
</evidence>